<dbReference type="GO" id="GO:0070588">
    <property type="term" value="P:calcium ion transmembrane transport"/>
    <property type="evidence" value="ECO:0007669"/>
    <property type="project" value="TreeGrafter"/>
</dbReference>
<dbReference type="GO" id="GO:0004931">
    <property type="term" value="F:extracellularly ATP-gated monoatomic cation channel activity"/>
    <property type="evidence" value="ECO:0007669"/>
    <property type="project" value="TreeGrafter"/>
</dbReference>
<keyword evidence="11" id="KW-1185">Reference proteome</keyword>
<dbReference type="PANTHER" id="PTHR10125:SF18">
    <property type="entry name" value="P2X PURINOCEPTOR 4"/>
    <property type="match status" value="1"/>
</dbReference>
<name>A0A673GF66_9TELE</name>
<keyword evidence="8" id="KW-1071">Ligand-gated ion channel</keyword>
<evidence type="ECO:0000256" key="7">
    <source>
        <dbReference type="ARBA" id="ARBA00023136"/>
    </source>
</evidence>
<proteinExistence type="inferred from homology"/>
<dbReference type="AlphaFoldDB" id="A0A673GF66"/>
<accession>A0A673GF66</accession>
<protein>
    <submittedName>
        <fullName evidence="10">Uncharacterized protein</fullName>
    </submittedName>
</protein>
<comment type="subcellular location">
    <subcellularLocation>
        <location evidence="1">Endomembrane system</location>
    </subcellularLocation>
</comment>
<dbReference type="Ensembl" id="ENSSRHT00000012860.1">
    <property type="protein sequence ID" value="ENSSRHP00000012404.1"/>
    <property type="gene ID" value="ENSSRHG00000007087.1"/>
</dbReference>
<dbReference type="GO" id="GO:0098794">
    <property type="term" value="C:postsynapse"/>
    <property type="evidence" value="ECO:0007669"/>
    <property type="project" value="GOC"/>
</dbReference>
<dbReference type="PANTHER" id="PTHR10125">
    <property type="entry name" value="P2X PURINOCEPTOR"/>
    <property type="match status" value="1"/>
</dbReference>
<dbReference type="GO" id="GO:0005886">
    <property type="term" value="C:plasma membrane"/>
    <property type="evidence" value="ECO:0007669"/>
    <property type="project" value="TreeGrafter"/>
</dbReference>
<evidence type="ECO:0000256" key="6">
    <source>
        <dbReference type="ARBA" id="ARBA00023065"/>
    </source>
</evidence>
<keyword evidence="4" id="KW-0812">Transmembrane</keyword>
<reference evidence="10" key="1">
    <citation type="submission" date="2025-08" db="UniProtKB">
        <authorList>
            <consortium name="Ensembl"/>
        </authorList>
    </citation>
    <scope>IDENTIFICATION</scope>
</reference>
<keyword evidence="9" id="KW-0407">Ion channel</keyword>
<evidence type="ECO:0000256" key="5">
    <source>
        <dbReference type="ARBA" id="ARBA00022989"/>
    </source>
</evidence>
<evidence type="ECO:0000256" key="3">
    <source>
        <dbReference type="ARBA" id="ARBA00022448"/>
    </source>
</evidence>
<dbReference type="Proteomes" id="UP000472270">
    <property type="component" value="Unassembled WGS sequence"/>
</dbReference>
<dbReference type="InterPro" id="IPR027309">
    <property type="entry name" value="P2X_extracellular_dom_sf"/>
</dbReference>
<evidence type="ECO:0000313" key="10">
    <source>
        <dbReference type="Ensembl" id="ENSSRHP00000012404.1"/>
    </source>
</evidence>
<dbReference type="Gene3D" id="1.10.287.940">
    <property type="entry name" value="atp-gated p2x4 ion channel"/>
    <property type="match status" value="1"/>
</dbReference>
<dbReference type="GO" id="GO:0012505">
    <property type="term" value="C:endomembrane system"/>
    <property type="evidence" value="ECO:0007669"/>
    <property type="project" value="UniProtKB-SubCell"/>
</dbReference>
<dbReference type="Pfam" id="PF00864">
    <property type="entry name" value="P2X_receptor"/>
    <property type="match status" value="1"/>
</dbReference>
<keyword evidence="5" id="KW-1133">Transmembrane helix</keyword>
<evidence type="ECO:0000256" key="9">
    <source>
        <dbReference type="ARBA" id="ARBA00023303"/>
    </source>
</evidence>
<evidence type="ECO:0000256" key="1">
    <source>
        <dbReference type="ARBA" id="ARBA00004308"/>
    </source>
</evidence>
<evidence type="ECO:0000256" key="8">
    <source>
        <dbReference type="ARBA" id="ARBA00023286"/>
    </source>
</evidence>
<organism evidence="10 11">
    <name type="scientific">Sinocyclocheilus rhinocerous</name>
    <dbReference type="NCBI Taxonomy" id="307959"/>
    <lineage>
        <taxon>Eukaryota</taxon>
        <taxon>Metazoa</taxon>
        <taxon>Chordata</taxon>
        <taxon>Craniata</taxon>
        <taxon>Vertebrata</taxon>
        <taxon>Euteleostomi</taxon>
        <taxon>Actinopterygii</taxon>
        <taxon>Neopterygii</taxon>
        <taxon>Teleostei</taxon>
        <taxon>Ostariophysi</taxon>
        <taxon>Cypriniformes</taxon>
        <taxon>Cyprinidae</taxon>
        <taxon>Cyprininae</taxon>
        <taxon>Sinocyclocheilus</taxon>
    </lineage>
</organism>
<comment type="similarity">
    <text evidence="2">Belongs to the P2X receptor family.</text>
</comment>
<evidence type="ECO:0000313" key="11">
    <source>
        <dbReference type="Proteomes" id="UP000472270"/>
    </source>
</evidence>
<keyword evidence="3" id="KW-0813">Transport</keyword>
<evidence type="ECO:0000256" key="4">
    <source>
        <dbReference type="ARBA" id="ARBA00022692"/>
    </source>
</evidence>
<dbReference type="Gene3D" id="2.60.490.10">
    <property type="entry name" value="atp-gated p2x4 ion channel domain"/>
    <property type="match status" value="1"/>
</dbReference>
<evidence type="ECO:0000256" key="2">
    <source>
        <dbReference type="ARBA" id="ARBA00009848"/>
    </source>
</evidence>
<dbReference type="InterPro" id="IPR059116">
    <property type="entry name" value="P2X_receptor"/>
</dbReference>
<keyword evidence="7" id="KW-0472">Membrane</keyword>
<keyword evidence="6" id="KW-0406">Ion transport</keyword>
<reference evidence="10" key="2">
    <citation type="submission" date="2025-09" db="UniProtKB">
        <authorList>
            <consortium name="Ensembl"/>
        </authorList>
    </citation>
    <scope>IDENTIFICATION</scope>
</reference>
<sequence length="136" mass="15297">MGCKDCSGICLQCLFDYETPVMLVIKTKRVGALFRLIQLYVCWIQRAYQDTDSVISSVSTKVKGNILTNSFTEGVHVLGHTRICYPTPGQTQSKCPEIPSEFAKCESDSDCKEGLDENPPKMYHGFHKILSRITKK</sequence>